<dbReference type="RefSeq" id="WP_196192174.1">
    <property type="nucleotide sequence ID" value="NZ_JADPRT010000001.1"/>
</dbReference>
<protein>
    <submittedName>
        <fullName evidence="2">GAF domain-containing protein</fullName>
    </submittedName>
</protein>
<dbReference type="Proteomes" id="UP000657385">
    <property type="component" value="Unassembled WGS sequence"/>
</dbReference>
<evidence type="ECO:0000313" key="2">
    <source>
        <dbReference type="EMBL" id="MBF9067019.1"/>
    </source>
</evidence>
<proteinExistence type="predicted"/>
<dbReference type="InterPro" id="IPR029016">
    <property type="entry name" value="GAF-like_dom_sf"/>
</dbReference>
<evidence type="ECO:0000259" key="1">
    <source>
        <dbReference type="Pfam" id="PF13185"/>
    </source>
</evidence>
<dbReference type="SUPFAM" id="SSF55781">
    <property type="entry name" value="GAF domain-like"/>
    <property type="match status" value="1"/>
</dbReference>
<sequence>MSRSQSLVEPLQDVTAPYRTRAARTPASPPLVFGSGVDELPALVSLSREQPVVARTLSDAVTALHQAPHLASALPHLLEDAMDLMGADFANVQIVDPRDGSLVLVAQSGFGPAFLEHFAVVRDDDSVCGLAARQRTQAVVADVRAEPTLEPHWGVFRAAGVRAVQSTPLLDGTGRLIGMISTHTPSPRGPSTRSLQVMDLYSRFAGEAVAQFLDGTSPLGRAADRGRG</sequence>
<name>A0A931AX56_9ACTN</name>
<reference evidence="2" key="1">
    <citation type="submission" date="2020-11" db="EMBL/GenBank/DDBJ databases">
        <title>Isolation and identification of active actinomycetes.</title>
        <authorList>
            <person name="Yu B."/>
        </authorList>
    </citation>
    <scope>NUCLEOTIDE SEQUENCE</scope>
    <source>
        <strain evidence="2">NEAU-YB345</strain>
    </source>
</reference>
<dbReference type="Gene3D" id="3.30.450.40">
    <property type="match status" value="1"/>
</dbReference>
<dbReference type="InterPro" id="IPR003018">
    <property type="entry name" value="GAF"/>
</dbReference>
<comment type="caution">
    <text evidence="2">The sequence shown here is derived from an EMBL/GenBank/DDBJ whole genome shotgun (WGS) entry which is preliminary data.</text>
</comment>
<dbReference type="AlphaFoldDB" id="A0A931AX56"/>
<keyword evidence="3" id="KW-1185">Reference proteome</keyword>
<dbReference type="EMBL" id="JADPRT010000001">
    <property type="protein sequence ID" value="MBF9067019.1"/>
    <property type="molecule type" value="Genomic_DNA"/>
</dbReference>
<gene>
    <name evidence="2" type="ORF">I2501_03065</name>
</gene>
<evidence type="ECO:0000313" key="3">
    <source>
        <dbReference type="Proteomes" id="UP000657385"/>
    </source>
</evidence>
<feature type="domain" description="GAF" evidence="1">
    <location>
        <begin position="71"/>
        <end position="209"/>
    </location>
</feature>
<dbReference type="Pfam" id="PF13185">
    <property type="entry name" value="GAF_2"/>
    <property type="match status" value="1"/>
</dbReference>
<organism evidence="2 3">
    <name type="scientific">Streptacidiphilus fuscans</name>
    <dbReference type="NCBI Taxonomy" id="2789292"/>
    <lineage>
        <taxon>Bacteria</taxon>
        <taxon>Bacillati</taxon>
        <taxon>Actinomycetota</taxon>
        <taxon>Actinomycetes</taxon>
        <taxon>Kitasatosporales</taxon>
        <taxon>Streptomycetaceae</taxon>
        <taxon>Streptacidiphilus</taxon>
    </lineage>
</organism>
<accession>A0A931AX56</accession>